<keyword evidence="5 7" id="KW-1133">Transmembrane helix</keyword>
<keyword evidence="4" id="KW-0029">Amino-acid transport</keyword>
<accession>A0ABU2M1R3</accession>
<dbReference type="EMBL" id="JAVREM010000203">
    <property type="protein sequence ID" value="MDT0323761.1"/>
    <property type="molecule type" value="Genomic_DNA"/>
</dbReference>
<feature type="non-terminal residue" evidence="9">
    <location>
        <position position="1"/>
    </location>
</feature>
<evidence type="ECO:0000256" key="7">
    <source>
        <dbReference type="SAM" id="Phobius"/>
    </source>
</evidence>
<evidence type="ECO:0000313" key="9">
    <source>
        <dbReference type="EMBL" id="MDT0323761.1"/>
    </source>
</evidence>
<evidence type="ECO:0000256" key="2">
    <source>
        <dbReference type="ARBA" id="ARBA00022448"/>
    </source>
</evidence>
<evidence type="ECO:0000313" key="10">
    <source>
        <dbReference type="Proteomes" id="UP001183420"/>
    </source>
</evidence>
<dbReference type="Pfam" id="PF00324">
    <property type="entry name" value="AA_permease"/>
    <property type="match status" value="1"/>
</dbReference>
<keyword evidence="6 7" id="KW-0472">Membrane</keyword>
<feature type="transmembrane region" description="Helical" evidence="7">
    <location>
        <begin position="42"/>
        <end position="66"/>
    </location>
</feature>
<dbReference type="Proteomes" id="UP001183420">
    <property type="component" value="Unassembled WGS sequence"/>
</dbReference>
<dbReference type="RefSeq" id="WP_311605115.1">
    <property type="nucleotide sequence ID" value="NZ_JAVREM010000203.1"/>
</dbReference>
<comment type="subcellular location">
    <subcellularLocation>
        <location evidence="1">Membrane</location>
        <topology evidence="1">Multi-pass membrane protein</topology>
    </subcellularLocation>
</comment>
<evidence type="ECO:0000256" key="6">
    <source>
        <dbReference type="ARBA" id="ARBA00023136"/>
    </source>
</evidence>
<feature type="non-terminal residue" evidence="9">
    <location>
        <position position="188"/>
    </location>
</feature>
<organism evidence="9 10">
    <name type="scientific">Streptomyces millisiae</name>
    <dbReference type="NCBI Taxonomy" id="3075542"/>
    <lineage>
        <taxon>Bacteria</taxon>
        <taxon>Bacillati</taxon>
        <taxon>Actinomycetota</taxon>
        <taxon>Actinomycetes</taxon>
        <taxon>Kitasatosporales</taxon>
        <taxon>Streptomycetaceae</taxon>
        <taxon>Streptomyces</taxon>
    </lineage>
</organism>
<evidence type="ECO:0000256" key="1">
    <source>
        <dbReference type="ARBA" id="ARBA00004141"/>
    </source>
</evidence>
<proteinExistence type="predicted"/>
<dbReference type="PANTHER" id="PTHR43495:SF5">
    <property type="entry name" value="GAMMA-AMINOBUTYRIC ACID PERMEASE"/>
    <property type="match status" value="1"/>
</dbReference>
<evidence type="ECO:0000256" key="5">
    <source>
        <dbReference type="ARBA" id="ARBA00022989"/>
    </source>
</evidence>
<name>A0ABU2M1R3_9ACTN</name>
<dbReference type="Gene3D" id="1.20.1740.10">
    <property type="entry name" value="Amino acid/polyamine transporter I"/>
    <property type="match status" value="1"/>
</dbReference>
<protein>
    <submittedName>
        <fullName evidence="9">Amino acid permease</fullName>
    </submittedName>
</protein>
<dbReference type="InterPro" id="IPR004841">
    <property type="entry name" value="AA-permease/SLC12A_dom"/>
</dbReference>
<feature type="domain" description="Amino acid permease/ SLC12A" evidence="8">
    <location>
        <begin position="1"/>
        <end position="188"/>
    </location>
</feature>
<comment type="caution">
    <text evidence="9">The sequence shown here is derived from an EMBL/GenBank/DDBJ whole genome shotgun (WGS) entry which is preliminary data.</text>
</comment>
<feature type="transmembrane region" description="Helical" evidence="7">
    <location>
        <begin position="124"/>
        <end position="145"/>
    </location>
</feature>
<feature type="transmembrane region" description="Helical" evidence="7">
    <location>
        <begin position="87"/>
        <end position="104"/>
    </location>
</feature>
<gene>
    <name evidence="9" type="ORF">RNC47_36235</name>
</gene>
<sequence>KVVAIVVFLALGVLAVLGWLPDTDPVGMANLTGQGGFLPNGWGGVVAGVLTVVFAFGGLEVVTIAAAESENPVQGVAKAVRTAMWRIAVYSNGSMAVIVTLVPWDNPKVAEVGAFYAMLDHLGVGSAAQIMNVVILIALLSAMNANIYGASRMARSLVARGQGPAVLGRISSGVPRNAVLFSSVFGFL</sequence>
<evidence type="ECO:0000256" key="3">
    <source>
        <dbReference type="ARBA" id="ARBA00022692"/>
    </source>
</evidence>
<evidence type="ECO:0000256" key="4">
    <source>
        <dbReference type="ARBA" id="ARBA00022970"/>
    </source>
</evidence>
<dbReference type="PANTHER" id="PTHR43495">
    <property type="entry name" value="GABA PERMEASE"/>
    <property type="match status" value="1"/>
</dbReference>
<keyword evidence="2" id="KW-0813">Transport</keyword>
<keyword evidence="3 7" id="KW-0812">Transmembrane</keyword>
<reference evidence="10" key="1">
    <citation type="submission" date="2023-07" db="EMBL/GenBank/DDBJ databases">
        <title>30 novel species of actinomycetes from the DSMZ collection.</title>
        <authorList>
            <person name="Nouioui I."/>
        </authorList>
    </citation>
    <scope>NUCLEOTIDE SEQUENCE [LARGE SCALE GENOMIC DNA]</scope>
    <source>
        <strain evidence="10">DSM 44918</strain>
    </source>
</reference>
<keyword evidence="10" id="KW-1185">Reference proteome</keyword>
<evidence type="ECO:0000259" key="8">
    <source>
        <dbReference type="Pfam" id="PF00324"/>
    </source>
</evidence>